<dbReference type="InterPro" id="IPR002734">
    <property type="entry name" value="RibDG_C"/>
</dbReference>
<dbReference type="RefSeq" id="WP_142000812.1">
    <property type="nucleotide sequence ID" value="NZ_VFML01000001.1"/>
</dbReference>
<dbReference type="Proteomes" id="UP000320876">
    <property type="component" value="Unassembled WGS sequence"/>
</dbReference>
<evidence type="ECO:0000259" key="1">
    <source>
        <dbReference type="Pfam" id="PF01872"/>
    </source>
</evidence>
<dbReference type="InterPro" id="IPR024072">
    <property type="entry name" value="DHFR-like_dom_sf"/>
</dbReference>
<dbReference type="PANTHER" id="PTHR38011:SF11">
    <property type="entry name" value="2,5-DIAMINO-6-RIBOSYLAMINO-4(3H)-PYRIMIDINONE 5'-PHOSPHATE REDUCTASE"/>
    <property type="match status" value="1"/>
</dbReference>
<comment type="caution">
    <text evidence="2">The sequence shown here is derived from an EMBL/GenBank/DDBJ whole genome shotgun (WGS) entry which is preliminary data.</text>
</comment>
<reference evidence="2 3" key="1">
    <citation type="submission" date="2019-06" db="EMBL/GenBank/DDBJ databases">
        <title>Sequencing the genomes of 1000 actinobacteria strains.</title>
        <authorList>
            <person name="Klenk H.-P."/>
        </authorList>
    </citation>
    <scope>NUCLEOTIDE SEQUENCE [LARGE SCALE GENOMIC DNA]</scope>
    <source>
        <strain evidence="2 3">DSM 45679</strain>
    </source>
</reference>
<dbReference type="PANTHER" id="PTHR38011">
    <property type="entry name" value="DIHYDROFOLATE REDUCTASE FAMILY PROTEIN (AFU_ORTHOLOGUE AFUA_8G06820)"/>
    <property type="match status" value="1"/>
</dbReference>
<dbReference type="Pfam" id="PF01872">
    <property type="entry name" value="RibD_C"/>
    <property type="match status" value="1"/>
</dbReference>
<feature type="domain" description="Bacterial bifunctional deaminase-reductase C-terminal" evidence="1">
    <location>
        <begin position="2"/>
        <end position="177"/>
    </location>
</feature>
<dbReference type="SUPFAM" id="SSF53597">
    <property type="entry name" value="Dihydrofolate reductase-like"/>
    <property type="match status" value="1"/>
</dbReference>
<protein>
    <submittedName>
        <fullName evidence="2">Dihydrofolate reductase</fullName>
    </submittedName>
</protein>
<accession>A0A542DQC3</accession>
<dbReference type="EMBL" id="VFML01000001">
    <property type="protein sequence ID" value="TQJ05256.1"/>
    <property type="molecule type" value="Genomic_DNA"/>
</dbReference>
<dbReference type="Gene3D" id="3.40.430.10">
    <property type="entry name" value="Dihydrofolate Reductase, subunit A"/>
    <property type="match status" value="1"/>
</dbReference>
<evidence type="ECO:0000313" key="2">
    <source>
        <dbReference type="EMBL" id="TQJ05256.1"/>
    </source>
</evidence>
<sequence length="184" mass="20520">MRKLVMYMQSTLNGYGADPGDEMFWAHISDQTWEFTNSLHETCDAIIMGRKMYQDFLGFWPEAAKDESDSHVARHARWQYDLTKLVVSTTLTEADPSWPNTQILGSLDDVKTLKEQPGKDILIAGGIGITKALAKAGLIDDYHIHLNPATIPDGTLLLDARLDLKLADVKQHDTGVVALHYKPA</sequence>
<dbReference type="GO" id="GO:0009231">
    <property type="term" value="P:riboflavin biosynthetic process"/>
    <property type="evidence" value="ECO:0007669"/>
    <property type="project" value="InterPro"/>
</dbReference>
<dbReference type="AlphaFoldDB" id="A0A542DQC3"/>
<keyword evidence="3" id="KW-1185">Reference proteome</keyword>
<evidence type="ECO:0000313" key="3">
    <source>
        <dbReference type="Proteomes" id="UP000320876"/>
    </source>
</evidence>
<dbReference type="InterPro" id="IPR050765">
    <property type="entry name" value="Riboflavin_Biosynth_HTPR"/>
</dbReference>
<proteinExistence type="predicted"/>
<name>A0A542DQC3_AMYCI</name>
<organism evidence="2 3">
    <name type="scientific">Amycolatopsis cihanbeyliensis</name>
    <dbReference type="NCBI Taxonomy" id="1128664"/>
    <lineage>
        <taxon>Bacteria</taxon>
        <taxon>Bacillati</taxon>
        <taxon>Actinomycetota</taxon>
        <taxon>Actinomycetes</taxon>
        <taxon>Pseudonocardiales</taxon>
        <taxon>Pseudonocardiaceae</taxon>
        <taxon>Amycolatopsis</taxon>
    </lineage>
</organism>
<dbReference type="GO" id="GO:0008703">
    <property type="term" value="F:5-amino-6-(5-phosphoribosylamino)uracil reductase activity"/>
    <property type="evidence" value="ECO:0007669"/>
    <property type="project" value="InterPro"/>
</dbReference>
<dbReference type="OrthoDB" id="8419056at2"/>
<gene>
    <name evidence="2" type="ORF">FB471_5084</name>
</gene>